<keyword evidence="1" id="KW-0812">Transmembrane</keyword>
<sequence length="142" mass="15953">MKISNSASKSAEQIFSEIQRRFPGARLWRPLTGAPVIAVQHRGFRFLLRYKKDHLRLDFLPPLLWLAGGVLTTFVLSTAATSLICRELTINIGGIIPVIAGFLLIRMLFKSSRRETFERFQSEINVLVNTVAAPASTLFSHI</sequence>
<protein>
    <submittedName>
        <fullName evidence="2">Uncharacterized protein</fullName>
    </submittedName>
</protein>
<keyword evidence="1" id="KW-1133">Transmembrane helix</keyword>
<reference evidence="2 3" key="1">
    <citation type="submission" date="2020-04" db="EMBL/GenBank/DDBJ databases">
        <authorList>
            <person name="Yin C."/>
        </authorList>
    </citation>
    <scope>NUCLEOTIDE SEQUENCE [LARGE SCALE GENOMIC DNA]</scope>
    <source>
        <strain evidence="2 3">Ae27</strain>
    </source>
</reference>
<evidence type="ECO:0000313" key="3">
    <source>
        <dbReference type="Proteomes" id="UP000570474"/>
    </source>
</evidence>
<evidence type="ECO:0000313" key="2">
    <source>
        <dbReference type="EMBL" id="NLR67793.1"/>
    </source>
</evidence>
<name>A0A847RXF5_9BACT</name>
<feature type="transmembrane region" description="Helical" evidence="1">
    <location>
        <begin position="90"/>
        <end position="109"/>
    </location>
</feature>
<feature type="transmembrane region" description="Helical" evidence="1">
    <location>
        <begin position="59"/>
        <end position="84"/>
    </location>
</feature>
<comment type="caution">
    <text evidence="2">The sequence shown here is derived from an EMBL/GenBank/DDBJ whole genome shotgun (WGS) entry which is preliminary data.</text>
</comment>
<keyword evidence="1" id="KW-0472">Membrane</keyword>
<dbReference type="AlphaFoldDB" id="A0A847RXF5"/>
<evidence type="ECO:0000256" key="1">
    <source>
        <dbReference type="SAM" id="Phobius"/>
    </source>
</evidence>
<dbReference type="RefSeq" id="WP_168873736.1">
    <property type="nucleotide sequence ID" value="NZ_JABAIA010000003.1"/>
</dbReference>
<organism evidence="2 3">
    <name type="scientific">Chitinophaga varians</name>
    <dbReference type="NCBI Taxonomy" id="2202339"/>
    <lineage>
        <taxon>Bacteria</taxon>
        <taxon>Pseudomonadati</taxon>
        <taxon>Bacteroidota</taxon>
        <taxon>Chitinophagia</taxon>
        <taxon>Chitinophagales</taxon>
        <taxon>Chitinophagaceae</taxon>
        <taxon>Chitinophaga</taxon>
    </lineage>
</organism>
<dbReference type="Proteomes" id="UP000570474">
    <property type="component" value="Unassembled WGS sequence"/>
</dbReference>
<accession>A0A847RXF5</accession>
<keyword evidence="3" id="KW-1185">Reference proteome</keyword>
<proteinExistence type="predicted"/>
<dbReference type="EMBL" id="JABAIA010000003">
    <property type="protein sequence ID" value="NLR67793.1"/>
    <property type="molecule type" value="Genomic_DNA"/>
</dbReference>
<gene>
    <name evidence="2" type="ORF">HGH92_26040</name>
</gene>